<protein>
    <submittedName>
        <fullName evidence="1">Uncharacterized protein</fullName>
    </submittedName>
</protein>
<proteinExistence type="predicted"/>
<dbReference type="Gramene" id="KOM27996">
    <property type="protein sequence ID" value="KOM27996"/>
    <property type="gene ID" value="LR48_Vigan477s002300"/>
</dbReference>
<sequence>MGGWKSVKKERVTFSDKASEKVQKKKEPQTEKFMKGGIDCAIVIESDEETEVGFSCLVKENAGSL</sequence>
<gene>
    <name evidence="1" type="ORF">LR48_Vigan477s002300</name>
</gene>
<evidence type="ECO:0000313" key="1">
    <source>
        <dbReference type="EMBL" id="KOM27996.1"/>
    </source>
</evidence>
<name>A0A0L9TC99_PHAAN</name>
<dbReference type="EMBL" id="KQ258405">
    <property type="protein sequence ID" value="KOM27996.1"/>
    <property type="molecule type" value="Genomic_DNA"/>
</dbReference>
<organism evidence="1 2">
    <name type="scientific">Phaseolus angularis</name>
    <name type="common">Azuki bean</name>
    <name type="synonym">Vigna angularis</name>
    <dbReference type="NCBI Taxonomy" id="3914"/>
    <lineage>
        <taxon>Eukaryota</taxon>
        <taxon>Viridiplantae</taxon>
        <taxon>Streptophyta</taxon>
        <taxon>Embryophyta</taxon>
        <taxon>Tracheophyta</taxon>
        <taxon>Spermatophyta</taxon>
        <taxon>Magnoliopsida</taxon>
        <taxon>eudicotyledons</taxon>
        <taxon>Gunneridae</taxon>
        <taxon>Pentapetalae</taxon>
        <taxon>rosids</taxon>
        <taxon>fabids</taxon>
        <taxon>Fabales</taxon>
        <taxon>Fabaceae</taxon>
        <taxon>Papilionoideae</taxon>
        <taxon>50 kb inversion clade</taxon>
        <taxon>NPAAA clade</taxon>
        <taxon>indigoferoid/millettioid clade</taxon>
        <taxon>Phaseoleae</taxon>
        <taxon>Vigna</taxon>
    </lineage>
</organism>
<dbReference type="AlphaFoldDB" id="A0A0L9TC99"/>
<dbReference type="Proteomes" id="UP000053144">
    <property type="component" value="Unassembled WGS sequence"/>
</dbReference>
<evidence type="ECO:0000313" key="2">
    <source>
        <dbReference type="Proteomes" id="UP000053144"/>
    </source>
</evidence>
<reference evidence="2" key="1">
    <citation type="journal article" date="2015" name="Proc. Natl. Acad. Sci. U.S.A.">
        <title>Genome sequencing of adzuki bean (Vigna angularis) provides insight into high starch and low fat accumulation and domestication.</title>
        <authorList>
            <person name="Yang K."/>
            <person name="Tian Z."/>
            <person name="Chen C."/>
            <person name="Luo L."/>
            <person name="Zhao B."/>
            <person name="Wang Z."/>
            <person name="Yu L."/>
            <person name="Li Y."/>
            <person name="Sun Y."/>
            <person name="Li W."/>
            <person name="Chen Y."/>
            <person name="Li Y."/>
            <person name="Zhang Y."/>
            <person name="Ai D."/>
            <person name="Zhao J."/>
            <person name="Shang C."/>
            <person name="Ma Y."/>
            <person name="Wu B."/>
            <person name="Wang M."/>
            <person name="Gao L."/>
            <person name="Sun D."/>
            <person name="Zhang P."/>
            <person name="Guo F."/>
            <person name="Wang W."/>
            <person name="Li Y."/>
            <person name="Wang J."/>
            <person name="Varshney R.K."/>
            <person name="Wang J."/>
            <person name="Ling H.Q."/>
            <person name="Wan P."/>
        </authorList>
    </citation>
    <scope>NUCLEOTIDE SEQUENCE</scope>
    <source>
        <strain evidence="2">cv. Jingnong 6</strain>
    </source>
</reference>
<accession>A0A0L9TC99</accession>